<organism evidence="6 7">
    <name type="scientific">Luteitalea pratensis</name>
    <dbReference type="NCBI Taxonomy" id="1855912"/>
    <lineage>
        <taxon>Bacteria</taxon>
        <taxon>Pseudomonadati</taxon>
        <taxon>Acidobacteriota</taxon>
        <taxon>Vicinamibacteria</taxon>
        <taxon>Vicinamibacterales</taxon>
        <taxon>Vicinamibacteraceae</taxon>
        <taxon>Luteitalea</taxon>
    </lineage>
</organism>
<proteinExistence type="predicted"/>
<dbReference type="InterPro" id="IPR011009">
    <property type="entry name" value="Kinase-like_dom_sf"/>
</dbReference>
<evidence type="ECO:0000313" key="7">
    <source>
        <dbReference type="Proteomes" id="UP000076079"/>
    </source>
</evidence>
<feature type="domain" description="Protein kinase" evidence="5">
    <location>
        <begin position="10"/>
        <end position="282"/>
    </location>
</feature>
<evidence type="ECO:0000259" key="5">
    <source>
        <dbReference type="PROSITE" id="PS50011"/>
    </source>
</evidence>
<accession>A0A143PJ61</accession>
<reference evidence="6 7" key="1">
    <citation type="journal article" date="2016" name="Genome Announc.">
        <title>First Complete Genome Sequence of a Subdivision 6 Acidobacterium Strain.</title>
        <authorList>
            <person name="Huang S."/>
            <person name="Vieira S."/>
            <person name="Bunk B."/>
            <person name="Riedel T."/>
            <person name="Sproer C."/>
            <person name="Overmann J."/>
        </authorList>
    </citation>
    <scope>NUCLEOTIDE SEQUENCE [LARGE SCALE GENOMIC DNA]</scope>
    <source>
        <strain evidence="7">DSM 100886 HEG_-6_39</strain>
    </source>
</reference>
<dbReference type="Proteomes" id="UP000076079">
    <property type="component" value="Chromosome"/>
</dbReference>
<dbReference type="InterPro" id="IPR000719">
    <property type="entry name" value="Prot_kinase_dom"/>
</dbReference>
<dbReference type="CDD" id="cd14014">
    <property type="entry name" value="STKc_PknB_like"/>
    <property type="match status" value="1"/>
</dbReference>
<evidence type="ECO:0000256" key="4">
    <source>
        <dbReference type="ARBA" id="ARBA00022840"/>
    </source>
</evidence>
<keyword evidence="3 6" id="KW-0418">Kinase</keyword>
<dbReference type="PROSITE" id="PS50011">
    <property type="entry name" value="PROTEIN_KINASE_DOM"/>
    <property type="match status" value="1"/>
</dbReference>
<dbReference type="SUPFAM" id="SSF48452">
    <property type="entry name" value="TPR-like"/>
    <property type="match status" value="2"/>
</dbReference>
<dbReference type="InterPro" id="IPR011990">
    <property type="entry name" value="TPR-like_helical_dom_sf"/>
</dbReference>
<keyword evidence="2" id="KW-0547">Nucleotide-binding</keyword>
<dbReference type="OrthoDB" id="100931at2"/>
<evidence type="ECO:0000256" key="2">
    <source>
        <dbReference type="ARBA" id="ARBA00022741"/>
    </source>
</evidence>
<gene>
    <name evidence="6" type="primary">prkC_12</name>
    <name evidence="6" type="ORF">LuPra_01464</name>
</gene>
<dbReference type="STRING" id="1855912.LuPra_01464"/>
<sequence>MNTPASIAHYQLLELIGQDGPVETWRARDARLQRTVAIQVLRRGPNTTQEAIDRFRRQAHVASLVTHPHICAVHNWGEDDGQPYVVRELLSGERLDQLLARGALAPDRVLELAIQLTGALCAVHRRGLVHGQLRPSHIRVTADGHVKVLGLGTAVADPNAAAPDLGAFATTAVDIETAAPFSAPTEADPYLSPEQVAGHPPVAVSDVFATGVLLYEMATGTAPFSGATGAELSRAILSTPPVPVRRVNRRVPAALAELIERALAKDPHQRQGSAQELLDALRDARRGSGVRWRPGTWGWRHSAVVAGALAVVAAGGLLAWSAGWIPKGPARARNTVLLSDIVNGTADPDFQGTLRQAVGVYLGQSPYLDIVSEERMRAGLQLMGRTDEMALTHDAAAQLCQRLAVQAMLEGSVSAVGPNTVINLVATDCENGTTIAREQAEVQRKEDVLRLLGTLTASVRTALGEPRTSLTAHNVPIEDATTPSLEALKAYTEAAAQRAAGREMDGIRWLEKAIAADPGFALAYTTLSTAYGGLGETGRSEQYARLAYEKAARVSERERLFIAYQYHDRVTGDQLKTREVLEVWSRTYPRDYRAPNALAVLLNRLGDFQAAAVQAEEARRRNPAHAFPLSNLAHARRGQGRFAEARSVAEQAIAQQLETVPMRRLLYQVTLLLGDPATAQQQVAWASSRPRGFDIVGAQAQDAAFHGRLDEARDLFGRVLAAAEEQKFPQIASGYLAWSAVTEALLGDRTRALAQARDVARTATAPEPALRAALALALAGAPDEAAAVVEQLRKVRPEDTFLQVAYVPAARAATALARSHPAEAVDTLRPAAPYQFGFIAALTPTYLEGAAYAQAGAHTEAARMFRLVVEHRGTDPFSPFLPMAQLGLARALAAAGDRNGSRRAYETLMGWWANADKSMALAPLVAAEYAALSTPTS</sequence>
<evidence type="ECO:0000256" key="3">
    <source>
        <dbReference type="ARBA" id="ARBA00022777"/>
    </source>
</evidence>
<dbReference type="Gene3D" id="3.40.50.10610">
    <property type="entry name" value="ABC-type transport auxiliary lipoprotein component"/>
    <property type="match status" value="1"/>
</dbReference>
<dbReference type="KEGG" id="abac:LuPra_01464"/>
<dbReference type="RefSeq" id="WP_110170129.1">
    <property type="nucleotide sequence ID" value="NZ_CP015136.1"/>
</dbReference>
<keyword evidence="7" id="KW-1185">Reference proteome</keyword>
<evidence type="ECO:0000313" key="6">
    <source>
        <dbReference type="EMBL" id="AMY08270.1"/>
    </source>
</evidence>
<dbReference type="Gene3D" id="1.10.510.10">
    <property type="entry name" value="Transferase(Phosphotransferase) domain 1"/>
    <property type="match status" value="1"/>
</dbReference>
<keyword evidence="1 6" id="KW-0808">Transferase</keyword>
<dbReference type="PANTHER" id="PTHR43289">
    <property type="entry name" value="MITOGEN-ACTIVATED PROTEIN KINASE KINASE KINASE 20-RELATED"/>
    <property type="match status" value="1"/>
</dbReference>
<dbReference type="Gene3D" id="3.30.200.20">
    <property type="entry name" value="Phosphorylase Kinase, domain 1"/>
    <property type="match status" value="1"/>
</dbReference>
<dbReference type="AlphaFoldDB" id="A0A143PJ61"/>
<dbReference type="PANTHER" id="PTHR43289:SF6">
    <property type="entry name" value="SERINE_THREONINE-PROTEIN KINASE NEKL-3"/>
    <property type="match status" value="1"/>
</dbReference>
<name>A0A143PJ61_LUTPR</name>
<dbReference type="EMBL" id="CP015136">
    <property type="protein sequence ID" value="AMY08270.1"/>
    <property type="molecule type" value="Genomic_DNA"/>
</dbReference>
<protein>
    <submittedName>
        <fullName evidence="6">Serine/threonine-protein kinase PrkC</fullName>
        <ecNumber evidence="6">2.7.11.1</ecNumber>
    </submittedName>
</protein>
<evidence type="ECO:0000256" key="1">
    <source>
        <dbReference type="ARBA" id="ARBA00022679"/>
    </source>
</evidence>
<keyword evidence="4" id="KW-0067">ATP-binding</keyword>
<reference evidence="7" key="2">
    <citation type="submission" date="2016-04" db="EMBL/GenBank/DDBJ databases">
        <title>First Complete Genome Sequence of a Subdivision 6 Acidobacterium.</title>
        <authorList>
            <person name="Huang S."/>
            <person name="Vieira S."/>
            <person name="Bunk B."/>
            <person name="Riedel T."/>
            <person name="Sproeer C."/>
            <person name="Overmann J."/>
        </authorList>
    </citation>
    <scope>NUCLEOTIDE SEQUENCE [LARGE SCALE GENOMIC DNA]</scope>
    <source>
        <strain evidence="7">DSM 100886 HEG_-6_39</strain>
    </source>
</reference>
<dbReference type="GO" id="GO:0004674">
    <property type="term" value="F:protein serine/threonine kinase activity"/>
    <property type="evidence" value="ECO:0007669"/>
    <property type="project" value="UniProtKB-EC"/>
</dbReference>
<dbReference type="GO" id="GO:0005524">
    <property type="term" value="F:ATP binding"/>
    <property type="evidence" value="ECO:0007669"/>
    <property type="project" value="UniProtKB-KW"/>
</dbReference>
<dbReference type="Gene3D" id="1.25.40.10">
    <property type="entry name" value="Tetratricopeptide repeat domain"/>
    <property type="match status" value="2"/>
</dbReference>
<dbReference type="EC" id="2.7.11.1" evidence="6"/>
<dbReference type="Pfam" id="PF00069">
    <property type="entry name" value="Pkinase"/>
    <property type="match status" value="1"/>
</dbReference>
<dbReference type="SUPFAM" id="SSF56112">
    <property type="entry name" value="Protein kinase-like (PK-like)"/>
    <property type="match status" value="1"/>
</dbReference>
<dbReference type="PATRIC" id="fig|1813736.3.peg.1517"/>